<evidence type="ECO:0000256" key="1">
    <source>
        <dbReference type="SAM" id="MobiDB-lite"/>
    </source>
</evidence>
<gene>
    <name evidence="2" type="ORF">SAMN05444339_11313</name>
</gene>
<dbReference type="RefSeq" id="WP_072858633.1">
    <property type="nucleotide sequence ID" value="NZ_FQUE01000013.1"/>
</dbReference>
<evidence type="ECO:0000313" key="2">
    <source>
        <dbReference type="EMBL" id="SHF79210.1"/>
    </source>
</evidence>
<dbReference type="STRING" id="366533.SAMN05444339_11313"/>
<protein>
    <recommendedName>
        <fullName evidence="4">Alpha/beta hydrolase family protein</fullName>
    </recommendedName>
</protein>
<reference evidence="3" key="1">
    <citation type="submission" date="2016-11" db="EMBL/GenBank/DDBJ databases">
        <authorList>
            <person name="Varghese N."/>
            <person name="Submissions S."/>
        </authorList>
    </citation>
    <scope>NUCLEOTIDE SEQUENCE [LARGE SCALE GENOMIC DNA]</scope>
    <source>
        <strain evidence="3">DSM 29326</strain>
    </source>
</reference>
<evidence type="ECO:0008006" key="4">
    <source>
        <dbReference type="Google" id="ProtNLM"/>
    </source>
</evidence>
<dbReference type="OrthoDB" id="7840740at2"/>
<proteinExistence type="predicted"/>
<dbReference type="Proteomes" id="UP000183987">
    <property type="component" value="Unassembled WGS sequence"/>
</dbReference>
<name>A0A1M5EJA7_LOKAT</name>
<dbReference type="AlphaFoldDB" id="A0A1M5EJA7"/>
<feature type="region of interest" description="Disordered" evidence="1">
    <location>
        <begin position="307"/>
        <end position="347"/>
    </location>
</feature>
<evidence type="ECO:0000313" key="3">
    <source>
        <dbReference type="Proteomes" id="UP000183987"/>
    </source>
</evidence>
<dbReference type="EMBL" id="FQUE01000013">
    <property type="protein sequence ID" value="SHF79210.1"/>
    <property type="molecule type" value="Genomic_DNA"/>
</dbReference>
<accession>A0A1M5EJA7</accession>
<feature type="compositionally biased region" description="Basic and acidic residues" evidence="1">
    <location>
        <begin position="307"/>
        <end position="322"/>
    </location>
</feature>
<dbReference type="SUPFAM" id="SSF53474">
    <property type="entry name" value="alpha/beta-Hydrolases"/>
    <property type="match status" value="1"/>
</dbReference>
<dbReference type="InterPro" id="IPR029058">
    <property type="entry name" value="AB_hydrolase_fold"/>
</dbReference>
<sequence>MLIYEGADYAVRKVFLTQADRQAKDIAPPAGAAEGGPVVVTFPHAGPPTMNADLAFGEVFLRRKGIDAYHVINAKVDWFQSPDIMRALAAIRADLPPGRRIVTYGSSMGGYGALLGSGPLGAAAVLAAAPQFSIDRAAVPDEVRWKDHAARIGPFIHQIEDHISSDARIYTLHDPRNYDERQINMFAPHPHWTQLRLPYSGHTPLMVLQQSGVLTELILDICHDRMDSAAWRARLHGVRRQSRAYWRVISVHAARMERADFAWYSFAKLKALGGTPKECEGIRISIERNLDLRRRQAESRAHMARLKAEREARQALRAERQQHKAVSKATPETRAPDRTAAPQDPTP</sequence>
<keyword evidence="3" id="KW-1185">Reference proteome</keyword>
<organism evidence="2 3">
    <name type="scientific">Loktanella atrilutea</name>
    <dbReference type="NCBI Taxonomy" id="366533"/>
    <lineage>
        <taxon>Bacteria</taxon>
        <taxon>Pseudomonadati</taxon>
        <taxon>Pseudomonadota</taxon>
        <taxon>Alphaproteobacteria</taxon>
        <taxon>Rhodobacterales</taxon>
        <taxon>Roseobacteraceae</taxon>
        <taxon>Loktanella</taxon>
    </lineage>
</organism>
<dbReference type="Gene3D" id="3.40.50.1820">
    <property type="entry name" value="alpha/beta hydrolase"/>
    <property type="match status" value="1"/>
</dbReference>